<evidence type="ECO:0000313" key="5">
    <source>
        <dbReference type="EMBL" id="AIA54547.1"/>
    </source>
</evidence>
<evidence type="ECO:0000259" key="4">
    <source>
        <dbReference type="Pfam" id="PF19290"/>
    </source>
</evidence>
<dbReference type="NCBIfam" id="NF008268">
    <property type="entry name" value="PRK11040.1"/>
    <property type="match status" value="1"/>
</dbReference>
<dbReference type="InterPro" id="IPR036059">
    <property type="entry name" value="TldD/PmbA_sf"/>
</dbReference>
<dbReference type="InterPro" id="IPR002510">
    <property type="entry name" value="Metalloprtase-TldD/E_N"/>
</dbReference>
<name>A0A059ZXA4_ACICK</name>
<dbReference type="RefSeq" id="WP_004870813.1">
    <property type="nucleotide sequence ID" value="NZ_CP005986.1"/>
</dbReference>
<evidence type="ECO:0000259" key="3">
    <source>
        <dbReference type="Pfam" id="PF19289"/>
    </source>
</evidence>
<feature type="domain" description="Metalloprotease TldD/E central" evidence="4">
    <location>
        <begin position="124"/>
        <end position="231"/>
    </location>
</feature>
<dbReference type="PANTHER" id="PTHR43421">
    <property type="entry name" value="METALLOPROTEASE PMBA"/>
    <property type="match status" value="1"/>
</dbReference>
<sequence>MSRSEPPLPSAAELSAIVEQALGLARRVGASAAEASASSSKGLSVSVRLGEVESIEYHRDKSLGVTVYVGQAKGSASTSDFSAKALEETVQAALAIARHTFADPHAGLADPAWLAREFPDLDLYHPWDIDADAAAELARRCEAAARDSDPRICNSEGASVATGEGLTVYGNSEDFLGVSRGSRHSLSCSVLAGDDQGMQRDYWYDVARNAKALAAAEDIGRIAAQRTLRRLGARKIATTRAPVLFENQVAASLLGHFASAISGGNLYRRSSFLQDSLGKRIFAEGIRIYEEPLRPRGLGSASFDAEGVATHDRDLVQDGVLQGYLLDSYSARKLDMASTGNAGGAHNLTLNPGQGHLKELLHTMGRGLLVTELIGFGVNTLTGDYSRGAAGFWVENGEIQYPVEEITIAGTLQDMFARIVAVGEDMLIHGNVGCPSVLIEDMTIAGN</sequence>
<dbReference type="Pfam" id="PF19290">
    <property type="entry name" value="PmbA_TldD_2nd"/>
    <property type="match status" value="1"/>
</dbReference>
<accession>A0A059ZXA4</accession>
<dbReference type="PANTHER" id="PTHR43421:SF1">
    <property type="entry name" value="METALLOPROTEASE PMBA"/>
    <property type="match status" value="1"/>
</dbReference>
<dbReference type="InterPro" id="IPR045570">
    <property type="entry name" value="Metalloprtase-TldD/E_cen_dom"/>
</dbReference>
<comment type="similarity">
    <text evidence="1">Belongs to the peptidase U62 family.</text>
</comment>
<dbReference type="EMBL" id="CP005986">
    <property type="protein sequence ID" value="AIA54547.1"/>
    <property type="molecule type" value="Genomic_DNA"/>
</dbReference>
<evidence type="ECO:0000313" key="6">
    <source>
        <dbReference type="Proteomes" id="UP000005522"/>
    </source>
</evidence>
<dbReference type="Gene3D" id="3.30.2290.10">
    <property type="entry name" value="PmbA/TldD superfamily"/>
    <property type="match status" value="1"/>
</dbReference>
<gene>
    <name evidence="5" type="ORF">Acaty_c0667</name>
</gene>
<dbReference type="GO" id="GO:0008237">
    <property type="term" value="F:metallopeptidase activity"/>
    <property type="evidence" value="ECO:0007669"/>
    <property type="project" value="InterPro"/>
</dbReference>
<evidence type="ECO:0000256" key="1">
    <source>
        <dbReference type="ARBA" id="ARBA00005836"/>
    </source>
</evidence>
<dbReference type="HOGENOM" id="CLU_026425_0_0_6"/>
<protein>
    <submittedName>
        <fullName evidence="5">TldE/PmbA protein</fullName>
    </submittedName>
</protein>
<dbReference type="SUPFAM" id="SSF111283">
    <property type="entry name" value="Putative modulator of DNA gyrase, PmbA/TldD"/>
    <property type="match status" value="1"/>
</dbReference>
<dbReference type="GeneID" id="92930665"/>
<dbReference type="InterPro" id="IPR035068">
    <property type="entry name" value="TldD/PmbA_N"/>
</dbReference>
<dbReference type="GO" id="GO:0005829">
    <property type="term" value="C:cytosol"/>
    <property type="evidence" value="ECO:0007669"/>
    <property type="project" value="TreeGrafter"/>
</dbReference>
<reference evidence="5 6" key="1">
    <citation type="journal article" date="2009" name="J. Bacteriol.">
        <title>Draft genome sequence of the extremely acidophilic bacterium Acidithiobacillus caldus ATCC 51756 reveals metabolic versatility in the genus Acidithiobacillus.</title>
        <authorList>
            <person name="Valdes J."/>
            <person name="Quatrini R."/>
            <person name="Hallberg K."/>
            <person name="Dopson M."/>
            <person name="Valenzuela P.D."/>
            <person name="Holmes D.S."/>
        </authorList>
    </citation>
    <scope>NUCLEOTIDE SEQUENCE [LARGE SCALE GENOMIC DNA]</scope>
    <source>
        <strain evidence="6">ATCC 51756 / DSM 8584 / KU</strain>
    </source>
</reference>
<proteinExistence type="inferred from homology"/>
<organism evidence="5 6">
    <name type="scientific">Acidithiobacillus caldus (strain ATCC 51756 / DSM 8584 / KU)</name>
    <dbReference type="NCBI Taxonomy" id="637389"/>
    <lineage>
        <taxon>Bacteria</taxon>
        <taxon>Pseudomonadati</taxon>
        <taxon>Pseudomonadota</taxon>
        <taxon>Acidithiobacillia</taxon>
        <taxon>Acidithiobacillales</taxon>
        <taxon>Acidithiobacillaceae</taxon>
        <taxon>Acidithiobacillus</taxon>
    </lineage>
</organism>
<dbReference type="KEGG" id="acz:Acaty_c0667"/>
<dbReference type="GO" id="GO:0006508">
    <property type="term" value="P:proteolysis"/>
    <property type="evidence" value="ECO:0007669"/>
    <property type="project" value="InterPro"/>
</dbReference>
<feature type="domain" description="Metalloprotease TldD/E C-terminal" evidence="3">
    <location>
        <begin position="239"/>
        <end position="446"/>
    </location>
</feature>
<dbReference type="InterPro" id="IPR047657">
    <property type="entry name" value="PmbA"/>
</dbReference>
<dbReference type="eggNOG" id="COG0312">
    <property type="taxonomic scope" value="Bacteria"/>
</dbReference>
<dbReference type="Pfam" id="PF01523">
    <property type="entry name" value="PmbA_TldD_1st"/>
    <property type="match status" value="1"/>
</dbReference>
<dbReference type="Pfam" id="PF19289">
    <property type="entry name" value="PmbA_TldD_3rd"/>
    <property type="match status" value="1"/>
</dbReference>
<dbReference type="Proteomes" id="UP000005522">
    <property type="component" value="Chromosome"/>
</dbReference>
<evidence type="ECO:0000259" key="2">
    <source>
        <dbReference type="Pfam" id="PF01523"/>
    </source>
</evidence>
<feature type="domain" description="Metalloprotease TldD/E N-terminal" evidence="2">
    <location>
        <begin position="33"/>
        <end position="97"/>
    </location>
</feature>
<dbReference type="InterPro" id="IPR045569">
    <property type="entry name" value="Metalloprtase-TldD/E_C"/>
</dbReference>
<dbReference type="AlphaFoldDB" id="A0A059ZXA4"/>